<protein>
    <submittedName>
        <fullName evidence="1">12507_t:CDS:1</fullName>
    </submittedName>
</protein>
<evidence type="ECO:0000313" key="2">
    <source>
        <dbReference type="Proteomes" id="UP000789366"/>
    </source>
</evidence>
<sequence length="64" mass="7418">AEVNLDFVEKDFDTLQISIQSLVNEINIRNILEIWAFRIVTLQKICHFVLLLTNMTHICTCLGL</sequence>
<name>A0ACA9RMA3_9GLOM</name>
<organism evidence="1 2">
    <name type="scientific">Cetraspora pellucida</name>
    <dbReference type="NCBI Taxonomy" id="1433469"/>
    <lineage>
        <taxon>Eukaryota</taxon>
        <taxon>Fungi</taxon>
        <taxon>Fungi incertae sedis</taxon>
        <taxon>Mucoromycota</taxon>
        <taxon>Glomeromycotina</taxon>
        <taxon>Glomeromycetes</taxon>
        <taxon>Diversisporales</taxon>
        <taxon>Gigasporaceae</taxon>
        <taxon>Cetraspora</taxon>
    </lineage>
</organism>
<comment type="caution">
    <text evidence="1">The sequence shown here is derived from an EMBL/GenBank/DDBJ whole genome shotgun (WGS) entry which is preliminary data.</text>
</comment>
<proteinExistence type="predicted"/>
<dbReference type="Proteomes" id="UP000789366">
    <property type="component" value="Unassembled WGS sequence"/>
</dbReference>
<evidence type="ECO:0000313" key="1">
    <source>
        <dbReference type="EMBL" id="CAG8799782.1"/>
    </source>
</evidence>
<reference evidence="1" key="1">
    <citation type="submission" date="2021-06" db="EMBL/GenBank/DDBJ databases">
        <authorList>
            <person name="Kallberg Y."/>
            <person name="Tangrot J."/>
            <person name="Rosling A."/>
        </authorList>
    </citation>
    <scope>NUCLEOTIDE SEQUENCE</scope>
    <source>
        <strain evidence="1">28 12/20/2015</strain>
    </source>
</reference>
<feature type="non-terminal residue" evidence="1">
    <location>
        <position position="64"/>
    </location>
</feature>
<keyword evidence="2" id="KW-1185">Reference proteome</keyword>
<feature type="non-terminal residue" evidence="1">
    <location>
        <position position="1"/>
    </location>
</feature>
<dbReference type="EMBL" id="CAJVPW010078634">
    <property type="protein sequence ID" value="CAG8799782.1"/>
    <property type="molecule type" value="Genomic_DNA"/>
</dbReference>
<gene>
    <name evidence="1" type="ORF">SPELUC_LOCUS17964</name>
</gene>
<accession>A0ACA9RMA3</accession>